<gene>
    <name evidence="9" type="ORF">BDN71DRAFT_1382191</name>
</gene>
<dbReference type="Gene3D" id="1.20.1280.290">
    <property type="match status" value="2"/>
</dbReference>
<dbReference type="InterPro" id="IPR051415">
    <property type="entry name" value="LAAT-1"/>
</dbReference>
<accession>A0A9P6AAT2</accession>
<feature type="compositionally biased region" description="Basic and acidic residues" evidence="7">
    <location>
        <begin position="234"/>
        <end position="243"/>
    </location>
</feature>
<dbReference type="GO" id="GO:0000329">
    <property type="term" value="C:fungal-type vacuole membrane"/>
    <property type="evidence" value="ECO:0007669"/>
    <property type="project" value="TreeGrafter"/>
</dbReference>
<proteinExistence type="inferred from homology"/>
<comment type="catalytic activity">
    <reaction evidence="6">
        <text>L-histidine(out) + L-arginine(in) = L-histidine(in) + L-arginine(out)</text>
        <dbReference type="Rhea" id="RHEA:71063"/>
        <dbReference type="ChEBI" id="CHEBI:32682"/>
        <dbReference type="ChEBI" id="CHEBI:57595"/>
    </reaction>
</comment>
<dbReference type="GO" id="GO:0034488">
    <property type="term" value="P:basic amino acid transmembrane export from vacuole"/>
    <property type="evidence" value="ECO:0007669"/>
    <property type="project" value="TreeGrafter"/>
</dbReference>
<keyword evidence="4 8" id="KW-0472">Membrane</keyword>
<dbReference type="SMART" id="SM00679">
    <property type="entry name" value="CTNS"/>
    <property type="match status" value="2"/>
</dbReference>
<feature type="region of interest" description="Disordered" evidence="7">
    <location>
        <begin position="342"/>
        <end position="361"/>
    </location>
</feature>
<evidence type="ECO:0000256" key="6">
    <source>
        <dbReference type="ARBA" id="ARBA00050768"/>
    </source>
</evidence>
<feature type="transmembrane region" description="Helical" evidence="8">
    <location>
        <begin position="367"/>
        <end position="383"/>
    </location>
</feature>
<dbReference type="OrthoDB" id="8048523at2759"/>
<protein>
    <submittedName>
        <fullName evidence="9">Uncharacterized protein</fullName>
    </submittedName>
</protein>
<evidence type="ECO:0000313" key="9">
    <source>
        <dbReference type="EMBL" id="KAF9500431.1"/>
    </source>
</evidence>
<evidence type="ECO:0000256" key="1">
    <source>
        <dbReference type="ARBA" id="ARBA00004141"/>
    </source>
</evidence>
<keyword evidence="3 8" id="KW-1133">Transmembrane helix</keyword>
<keyword evidence="2 8" id="KW-0812">Transmembrane</keyword>
<dbReference type="FunFam" id="1.20.1280.290:FF:000009">
    <property type="entry name" value="PQ loop repeat family protein"/>
    <property type="match status" value="1"/>
</dbReference>
<evidence type="ECO:0000256" key="8">
    <source>
        <dbReference type="SAM" id="Phobius"/>
    </source>
</evidence>
<evidence type="ECO:0000313" key="10">
    <source>
        <dbReference type="Proteomes" id="UP000807025"/>
    </source>
</evidence>
<dbReference type="EMBL" id="MU154527">
    <property type="protein sequence ID" value="KAF9500431.1"/>
    <property type="molecule type" value="Genomic_DNA"/>
</dbReference>
<reference evidence="9" key="1">
    <citation type="submission" date="2020-11" db="EMBL/GenBank/DDBJ databases">
        <authorList>
            <consortium name="DOE Joint Genome Institute"/>
            <person name="Ahrendt S."/>
            <person name="Riley R."/>
            <person name="Andreopoulos W."/>
            <person name="Labutti K."/>
            <person name="Pangilinan J."/>
            <person name="Ruiz-Duenas F.J."/>
            <person name="Barrasa J.M."/>
            <person name="Sanchez-Garcia M."/>
            <person name="Camarero S."/>
            <person name="Miyauchi S."/>
            <person name="Serrano A."/>
            <person name="Linde D."/>
            <person name="Babiker R."/>
            <person name="Drula E."/>
            <person name="Ayuso-Fernandez I."/>
            <person name="Pacheco R."/>
            <person name="Padilla G."/>
            <person name="Ferreira P."/>
            <person name="Barriuso J."/>
            <person name="Kellner H."/>
            <person name="Castanera R."/>
            <person name="Alfaro M."/>
            <person name="Ramirez L."/>
            <person name="Pisabarro A.G."/>
            <person name="Kuo A."/>
            <person name="Tritt A."/>
            <person name="Lipzen A."/>
            <person name="He G."/>
            <person name="Yan M."/>
            <person name="Ng V."/>
            <person name="Cullen D."/>
            <person name="Martin F."/>
            <person name="Rosso M.-N."/>
            <person name="Henrissat B."/>
            <person name="Hibbett D."/>
            <person name="Martinez A.T."/>
            <person name="Grigoriev I.V."/>
        </authorList>
    </citation>
    <scope>NUCLEOTIDE SEQUENCE</scope>
    <source>
        <strain evidence="9">ATCC 90797</strain>
    </source>
</reference>
<dbReference type="PANTHER" id="PTHR16201">
    <property type="entry name" value="SEVEN TRANSMEMBRANE PROTEIN 1-RELATED"/>
    <property type="match status" value="1"/>
</dbReference>
<feature type="transmembrane region" description="Helical" evidence="8">
    <location>
        <begin position="403"/>
        <end position="422"/>
    </location>
</feature>
<name>A0A9P6AAT2_PLEER</name>
<feature type="transmembrane region" description="Helical" evidence="8">
    <location>
        <begin position="69"/>
        <end position="88"/>
    </location>
</feature>
<keyword evidence="10" id="KW-1185">Reference proteome</keyword>
<evidence type="ECO:0000256" key="4">
    <source>
        <dbReference type="ARBA" id="ARBA00023136"/>
    </source>
</evidence>
<dbReference type="PANTHER" id="PTHR16201:SF34">
    <property type="entry name" value="LYSOSOMAL AMINO ACID TRANSPORTER 1"/>
    <property type="match status" value="1"/>
</dbReference>
<dbReference type="Proteomes" id="UP000807025">
    <property type="component" value="Unassembled WGS sequence"/>
</dbReference>
<comment type="similarity">
    <text evidence="5">Belongs to the laat-1 family.</text>
</comment>
<evidence type="ECO:0000256" key="3">
    <source>
        <dbReference type="ARBA" id="ARBA00022989"/>
    </source>
</evidence>
<dbReference type="Pfam" id="PF04193">
    <property type="entry name" value="PQ-loop"/>
    <property type="match status" value="2"/>
</dbReference>
<feature type="region of interest" description="Disordered" evidence="7">
    <location>
        <begin position="138"/>
        <end position="247"/>
    </location>
</feature>
<dbReference type="GO" id="GO:0015174">
    <property type="term" value="F:basic amino acid transmembrane transporter activity"/>
    <property type="evidence" value="ECO:0007669"/>
    <property type="project" value="TreeGrafter"/>
</dbReference>
<comment type="subcellular location">
    <subcellularLocation>
        <location evidence="1">Membrane</location>
        <topology evidence="1">Multi-pass membrane protein</topology>
    </subcellularLocation>
</comment>
<evidence type="ECO:0000256" key="5">
    <source>
        <dbReference type="ARBA" id="ARBA00038039"/>
    </source>
</evidence>
<dbReference type="InterPro" id="IPR006603">
    <property type="entry name" value="PQ-loop_rpt"/>
</dbReference>
<feature type="transmembrane region" description="Helical" evidence="8">
    <location>
        <begin position="442"/>
        <end position="463"/>
    </location>
</feature>
<feature type="compositionally biased region" description="Low complexity" evidence="7">
    <location>
        <begin position="161"/>
        <end position="172"/>
    </location>
</feature>
<comment type="caution">
    <text evidence="9">The sequence shown here is derived from an EMBL/GenBank/DDBJ whole genome shotgun (WGS) entry which is preliminary data.</text>
</comment>
<sequence length="497" mass="54894">MVGLSTLSDMAGYVSIGCWLGAQFPQVLENIRRQSCEGLALPFLGNWFLGDLSNLIGCLLTHQLPFQTYLATYFVFVDLTLVVQYFYYYRKASLAMATAIRTRPRATSTLSQRSIDRAAPRYRTLSAVAANVAHAAALAAQHEESTHPRRSRHGRSQREQGSGVVREGSSSRMAESQDPRLDGDDDDDEVNPMALSFYSEGGDRHKGRVTWSAERGASVGRSRTRSTVLPDPTADLHDRDRGRSTQRGVDMDMGEEVETPTVRKASRASKRGASLIFLSVWTLFGIGSYANNYKSASPGITDIGRLVSTGGIPIPFTSSTPFPDDTVYHAPPAPIIIDANNNGISPQEEPPHIPPPDSDHKLSSERILGRIFAWLCTTLYLTSRLPQIWKNFVRKSVEGLSMYLFVFAFLGNCFYVLSIMTSPKVQQPPPISTDFLKESLPYLLGSGGTLLFDVTIVSQSFIYRPKPRHHRSRSNRLSEEEAGLLTGDSLATTTHNP</sequence>
<dbReference type="AlphaFoldDB" id="A0A9P6AAT2"/>
<feature type="transmembrane region" description="Helical" evidence="8">
    <location>
        <begin position="272"/>
        <end position="290"/>
    </location>
</feature>
<organism evidence="9 10">
    <name type="scientific">Pleurotus eryngii</name>
    <name type="common">Boletus of the steppes</name>
    <dbReference type="NCBI Taxonomy" id="5323"/>
    <lineage>
        <taxon>Eukaryota</taxon>
        <taxon>Fungi</taxon>
        <taxon>Dikarya</taxon>
        <taxon>Basidiomycota</taxon>
        <taxon>Agaricomycotina</taxon>
        <taxon>Agaricomycetes</taxon>
        <taxon>Agaricomycetidae</taxon>
        <taxon>Agaricales</taxon>
        <taxon>Pleurotineae</taxon>
        <taxon>Pleurotaceae</taxon>
        <taxon>Pleurotus</taxon>
    </lineage>
</organism>
<evidence type="ECO:0000256" key="7">
    <source>
        <dbReference type="SAM" id="MobiDB-lite"/>
    </source>
</evidence>
<evidence type="ECO:0000256" key="2">
    <source>
        <dbReference type="ARBA" id="ARBA00022692"/>
    </source>
</evidence>